<evidence type="ECO:0000256" key="3">
    <source>
        <dbReference type="ARBA" id="ARBA00022722"/>
    </source>
</evidence>
<dbReference type="OrthoDB" id="9809852at2"/>
<keyword evidence="4" id="KW-0378">Hydrolase</keyword>
<keyword evidence="3" id="KW-0540">Nuclease</keyword>
<evidence type="ECO:0000256" key="5">
    <source>
        <dbReference type="ARBA" id="ARBA00022839"/>
    </source>
</evidence>
<dbReference type="InterPro" id="IPR041122">
    <property type="entry name" value="RecJ_OB"/>
</dbReference>
<feature type="domain" description="RecJ OB" evidence="8">
    <location>
        <begin position="457"/>
        <end position="565"/>
    </location>
</feature>
<dbReference type="InterPro" id="IPR001667">
    <property type="entry name" value="DDH_dom"/>
</dbReference>
<dbReference type="Gene3D" id="3.90.1640.30">
    <property type="match status" value="1"/>
</dbReference>
<dbReference type="InterPro" id="IPR038763">
    <property type="entry name" value="DHH_sf"/>
</dbReference>
<dbReference type="GO" id="GO:0008409">
    <property type="term" value="F:5'-3' exonuclease activity"/>
    <property type="evidence" value="ECO:0007669"/>
    <property type="project" value="InterPro"/>
</dbReference>
<dbReference type="AlphaFoldDB" id="A0A5C6RNG8"/>
<comment type="caution">
    <text evidence="9">The sequence shown here is derived from an EMBL/GenBank/DDBJ whole genome shotgun (WGS) entry which is preliminary data.</text>
</comment>
<dbReference type="Proteomes" id="UP000321721">
    <property type="component" value="Unassembled WGS sequence"/>
</dbReference>
<dbReference type="NCBIfam" id="TIGR00644">
    <property type="entry name" value="recJ"/>
    <property type="match status" value="1"/>
</dbReference>
<dbReference type="GO" id="GO:0006310">
    <property type="term" value="P:DNA recombination"/>
    <property type="evidence" value="ECO:0007669"/>
    <property type="project" value="InterPro"/>
</dbReference>
<dbReference type="EMBL" id="VOOS01000006">
    <property type="protein sequence ID" value="TXB63958.1"/>
    <property type="molecule type" value="Genomic_DNA"/>
</dbReference>
<keyword evidence="5 9" id="KW-0269">Exonuclease</keyword>
<dbReference type="RefSeq" id="WP_147101908.1">
    <property type="nucleotide sequence ID" value="NZ_VOOS01000006.1"/>
</dbReference>
<accession>A0A5C6RNG8</accession>
<evidence type="ECO:0000259" key="7">
    <source>
        <dbReference type="Pfam" id="PF02272"/>
    </source>
</evidence>
<protein>
    <recommendedName>
        <fullName evidence="2">Single-stranded-DNA-specific exonuclease RecJ</fullName>
    </recommendedName>
</protein>
<gene>
    <name evidence="9" type="primary">recJ</name>
    <name evidence="9" type="ORF">FRY74_11950</name>
</gene>
<reference evidence="9 10" key="1">
    <citation type="submission" date="2019-08" db="EMBL/GenBank/DDBJ databases">
        <title>Genome of Vicingus serpentipes NCIMB 15042.</title>
        <authorList>
            <person name="Bowman J.P."/>
        </authorList>
    </citation>
    <scope>NUCLEOTIDE SEQUENCE [LARGE SCALE GENOMIC DNA]</scope>
    <source>
        <strain evidence="9 10">NCIMB 15042</strain>
    </source>
</reference>
<evidence type="ECO:0000313" key="9">
    <source>
        <dbReference type="EMBL" id="TXB63958.1"/>
    </source>
</evidence>
<dbReference type="SUPFAM" id="SSF64182">
    <property type="entry name" value="DHH phosphoesterases"/>
    <property type="match status" value="1"/>
</dbReference>
<evidence type="ECO:0000259" key="6">
    <source>
        <dbReference type="Pfam" id="PF01368"/>
    </source>
</evidence>
<dbReference type="Gene3D" id="3.10.310.30">
    <property type="match status" value="1"/>
</dbReference>
<dbReference type="PANTHER" id="PTHR30255:SF2">
    <property type="entry name" value="SINGLE-STRANDED-DNA-SPECIFIC EXONUCLEASE RECJ"/>
    <property type="match status" value="1"/>
</dbReference>
<dbReference type="InterPro" id="IPR051673">
    <property type="entry name" value="SSDNA_exonuclease_RecJ"/>
</dbReference>
<evidence type="ECO:0000256" key="1">
    <source>
        <dbReference type="ARBA" id="ARBA00005915"/>
    </source>
</evidence>
<dbReference type="PANTHER" id="PTHR30255">
    <property type="entry name" value="SINGLE-STRANDED-DNA-SPECIFIC EXONUCLEASE RECJ"/>
    <property type="match status" value="1"/>
</dbReference>
<feature type="domain" description="DDH" evidence="6">
    <location>
        <begin position="81"/>
        <end position="230"/>
    </location>
</feature>
<dbReference type="InterPro" id="IPR003156">
    <property type="entry name" value="DHHA1_dom"/>
</dbReference>
<evidence type="ECO:0000313" key="10">
    <source>
        <dbReference type="Proteomes" id="UP000321721"/>
    </source>
</evidence>
<dbReference type="GO" id="GO:0006281">
    <property type="term" value="P:DNA repair"/>
    <property type="evidence" value="ECO:0007669"/>
    <property type="project" value="InterPro"/>
</dbReference>
<dbReference type="Pfam" id="PF02272">
    <property type="entry name" value="DHHA1"/>
    <property type="match status" value="1"/>
</dbReference>
<feature type="domain" description="DHHA1" evidence="7">
    <location>
        <begin position="352"/>
        <end position="444"/>
    </location>
</feature>
<sequence>MEKRWQINEQANESETKKLSESLNNLDLTLTNILLQRGIDTFDKAKSFFRPSLDEIHDPFLMKDMDKAVSRLQQAIENNEKILVFGDYDVDGTTSVALVYSYLKNYYQNLEYYIPDRYTEGYGISYQGIDYAAENNFKLIIALDCGIKAIEKVDYASEKGVDFIICDHHRPGDTIPNAVAVLDQKREDCNYPYKELSGCGVGFKLMQAWTKQTKKEEAKLFEYLDLLAISTCADIVPITGENRVFVYYGLKVINENPRLGVKTLIDLANKKKDLTSTDVVFTIAPRINAAGRIETGNKAVEMLVEENKTSALGFGKNINELNTDRKDLDRDITAEALAMIAENTSLQTKKTTVLFQENWHKGVIGIVASRLIETHYRPTIILTESNGKATGSARSVKDFDVYNAIDACSDLLEQFGGHKYAAGLTMKLENLDAFIEKFEEVVNEQIDDELLIPQVTIDAKLELNQINDKFYSILKQFAPTGPSNMRPVFMSENVFSTQNSRIVGENHLKLEVFQEENPDLKFACIGFNLGHLLDEIAEGVPFSIVYNIEENTWNGNTTLQLSIKDLKV</sequence>
<evidence type="ECO:0000259" key="8">
    <source>
        <dbReference type="Pfam" id="PF17768"/>
    </source>
</evidence>
<comment type="similarity">
    <text evidence="1">Belongs to the RecJ family.</text>
</comment>
<organism evidence="9 10">
    <name type="scientific">Vicingus serpentipes</name>
    <dbReference type="NCBI Taxonomy" id="1926625"/>
    <lineage>
        <taxon>Bacteria</taxon>
        <taxon>Pseudomonadati</taxon>
        <taxon>Bacteroidota</taxon>
        <taxon>Flavobacteriia</taxon>
        <taxon>Flavobacteriales</taxon>
        <taxon>Vicingaceae</taxon>
        <taxon>Vicingus</taxon>
    </lineage>
</organism>
<keyword evidence="10" id="KW-1185">Reference proteome</keyword>
<name>A0A5C6RNG8_9FLAO</name>
<proteinExistence type="inferred from homology"/>
<evidence type="ECO:0000256" key="4">
    <source>
        <dbReference type="ARBA" id="ARBA00022801"/>
    </source>
</evidence>
<dbReference type="Pfam" id="PF01368">
    <property type="entry name" value="DHH"/>
    <property type="match status" value="1"/>
</dbReference>
<dbReference type="Pfam" id="PF17768">
    <property type="entry name" value="RecJ_OB"/>
    <property type="match status" value="1"/>
</dbReference>
<evidence type="ECO:0000256" key="2">
    <source>
        <dbReference type="ARBA" id="ARBA00019841"/>
    </source>
</evidence>
<dbReference type="GO" id="GO:0003676">
    <property type="term" value="F:nucleic acid binding"/>
    <property type="evidence" value="ECO:0007669"/>
    <property type="project" value="InterPro"/>
</dbReference>
<dbReference type="InterPro" id="IPR004610">
    <property type="entry name" value="RecJ"/>
</dbReference>